<evidence type="ECO:0000313" key="8">
    <source>
        <dbReference type="Proteomes" id="UP000515663"/>
    </source>
</evidence>
<gene>
    <name evidence="7" type="ORF">H1R19_16145</name>
</gene>
<evidence type="ECO:0000256" key="1">
    <source>
        <dbReference type="ARBA" id="ARBA00002284"/>
    </source>
</evidence>
<evidence type="ECO:0000256" key="2">
    <source>
        <dbReference type="ARBA" id="ARBA00004904"/>
    </source>
</evidence>
<reference evidence="8" key="1">
    <citation type="submission" date="2020-07" db="EMBL/GenBank/DDBJ databases">
        <title>novel species isolated from the respiratory tract of Marmot.</title>
        <authorList>
            <person name="Zhang G."/>
        </authorList>
    </citation>
    <scope>NUCLEOTIDE SEQUENCE [LARGE SCALE GENOMIC DNA]</scope>
    <source>
        <strain evidence="8">686</strain>
    </source>
</reference>
<evidence type="ECO:0000313" key="7">
    <source>
        <dbReference type="EMBL" id="QMT00430.1"/>
    </source>
</evidence>
<dbReference type="PANTHER" id="PTHR21327">
    <property type="entry name" value="GTP CYCLOHYDROLASE II-RELATED"/>
    <property type="match status" value="1"/>
</dbReference>
<protein>
    <recommendedName>
        <fullName evidence="3">3,4-dihydroxy-2-butanone-4-phosphate synthase</fullName>
        <ecNumber evidence="3">4.1.99.12</ecNumber>
    </recommendedName>
</protein>
<comment type="pathway">
    <text evidence="2">Cofactor biosynthesis; riboflavin biosynthesis; 2-hydroxy-3-oxobutyl phosphate from D-ribulose 5-phosphate: step 1/1.</text>
</comment>
<keyword evidence="4" id="KW-0686">Riboflavin biosynthesis</keyword>
<dbReference type="GO" id="GO:0009231">
    <property type="term" value="P:riboflavin biosynthetic process"/>
    <property type="evidence" value="ECO:0007669"/>
    <property type="project" value="UniProtKB-UniPathway"/>
</dbReference>
<dbReference type="AlphaFoldDB" id="A0A7D7R8W9"/>
<evidence type="ECO:0000256" key="3">
    <source>
        <dbReference type="ARBA" id="ARBA00012153"/>
    </source>
</evidence>
<evidence type="ECO:0000256" key="6">
    <source>
        <dbReference type="SAM" id="MobiDB-lite"/>
    </source>
</evidence>
<feature type="compositionally biased region" description="Polar residues" evidence="6">
    <location>
        <begin position="1"/>
        <end position="12"/>
    </location>
</feature>
<comment type="function">
    <text evidence="1">Catalyzes the conversion of D-ribulose 5-phosphate to formate and 3,4-dihydroxy-2-butanone 4-phosphate.</text>
</comment>
<keyword evidence="5" id="KW-0479">Metal-binding</keyword>
<proteinExistence type="predicted"/>
<dbReference type="SUPFAM" id="SSF55821">
    <property type="entry name" value="YrdC/RibB"/>
    <property type="match status" value="1"/>
</dbReference>
<dbReference type="GO" id="GO:0005829">
    <property type="term" value="C:cytosol"/>
    <property type="evidence" value="ECO:0007669"/>
    <property type="project" value="TreeGrafter"/>
</dbReference>
<keyword evidence="8" id="KW-1185">Reference proteome</keyword>
<evidence type="ECO:0000256" key="4">
    <source>
        <dbReference type="ARBA" id="ARBA00022619"/>
    </source>
</evidence>
<feature type="compositionally biased region" description="Basic and acidic residues" evidence="6">
    <location>
        <begin position="13"/>
        <end position="23"/>
    </location>
</feature>
<dbReference type="EMBL" id="CP059491">
    <property type="protein sequence ID" value="QMT00430.1"/>
    <property type="molecule type" value="Genomic_DNA"/>
</dbReference>
<dbReference type="PANTHER" id="PTHR21327:SF18">
    <property type="entry name" value="3,4-DIHYDROXY-2-BUTANONE 4-PHOSPHATE SYNTHASE"/>
    <property type="match status" value="1"/>
</dbReference>
<dbReference type="GO" id="GO:0008686">
    <property type="term" value="F:3,4-dihydroxy-2-butanone-4-phosphate synthase activity"/>
    <property type="evidence" value="ECO:0007669"/>
    <property type="project" value="UniProtKB-EC"/>
</dbReference>
<dbReference type="KEGG" id="gji:H1R19_16145"/>
<feature type="region of interest" description="Disordered" evidence="6">
    <location>
        <begin position="1"/>
        <end position="31"/>
    </location>
</feature>
<dbReference type="InterPro" id="IPR000422">
    <property type="entry name" value="DHBP_synthase_RibB"/>
</dbReference>
<dbReference type="GO" id="GO:0046872">
    <property type="term" value="F:metal ion binding"/>
    <property type="evidence" value="ECO:0007669"/>
    <property type="project" value="UniProtKB-KW"/>
</dbReference>
<name>A0A7D7R8W9_9ACTN</name>
<evidence type="ECO:0000256" key="5">
    <source>
        <dbReference type="ARBA" id="ARBA00022723"/>
    </source>
</evidence>
<accession>A0A7D7R8W9</accession>
<dbReference type="GO" id="GO:0003935">
    <property type="term" value="F:GTP cyclohydrolase II activity"/>
    <property type="evidence" value="ECO:0007669"/>
    <property type="project" value="TreeGrafter"/>
</dbReference>
<dbReference type="Proteomes" id="UP000515663">
    <property type="component" value="Chromosome"/>
</dbReference>
<dbReference type="Pfam" id="PF00926">
    <property type="entry name" value="DHBP_synthase"/>
    <property type="match status" value="1"/>
</dbReference>
<dbReference type="EC" id="4.1.99.12" evidence="3"/>
<dbReference type="RefSeq" id="WP_219849553.1">
    <property type="nucleotide sequence ID" value="NZ_CP059491.1"/>
</dbReference>
<organism evidence="7 8">
    <name type="scientific">Gordonia jinghuaiqii</name>
    <dbReference type="NCBI Taxonomy" id="2758710"/>
    <lineage>
        <taxon>Bacteria</taxon>
        <taxon>Bacillati</taxon>
        <taxon>Actinomycetota</taxon>
        <taxon>Actinomycetes</taxon>
        <taxon>Mycobacteriales</taxon>
        <taxon>Gordoniaceae</taxon>
        <taxon>Gordonia</taxon>
    </lineage>
</organism>
<sequence>MNASATTITAQSAERENDADRAGDPTASAHADSATISEAFLSGRPVIVTGHGNAGLEAQMCFAGESFGADAAAFLVRHTSGFVLATVPKNVMTSAGLMLMTPGFDRDSGRFCVAVDASSGITTGISGADRAHTIGLLADPGARAEHFVRPGHVVPIAVGGAFSAVRWSIYDSIWAMSSSAGLSGVVATASVVNGVEELDAEFLSAFARRLGIQVVDVSGLGRDHHNFVPASAAQDS</sequence>
<dbReference type="InterPro" id="IPR017945">
    <property type="entry name" value="DHBP_synth_RibB-like_a/b_dom"/>
</dbReference>
<dbReference type="UniPathway" id="UPA00275">
    <property type="reaction ID" value="UER00399"/>
</dbReference>
<dbReference type="Gene3D" id="3.90.870.10">
    <property type="entry name" value="DHBP synthase"/>
    <property type="match status" value="1"/>
</dbReference>